<dbReference type="Proteomes" id="UP001210231">
    <property type="component" value="Unassembled WGS sequence"/>
</dbReference>
<gene>
    <name evidence="2" type="ORF">O3P16_14140</name>
</gene>
<name>A0ABT4UP01_9BACT</name>
<protein>
    <recommendedName>
        <fullName evidence="4">Competence protein</fullName>
    </recommendedName>
</protein>
<evidence type="ECO:0000256" key="1">
    <source>
        <dbReference type="SAM" id="Phobius"/>
    </source>
</evidence>
<keyword evidence="1" id="KW-0472">Membrane</keyword>
<keyword evidence="3" id="KW-1185">Reference proteome</keyword>
<keyword evidence="1" id="KW-1133">Transmembrane helix</keyword>
<sequence length="217" mass="24857">MFEYKLGKDRLTGKIISIDDVSRGISCNCICPDCELNFVAAKGEKNRWHFRHFEKTECNGGQETALHLLAKEIITVNNQIILPVYGKVSYTNAIKEQFFETIKPDVSAITNGQNLFFEVLVTHAAGDVKDGFYIAAKHKSVEINLKNYSFTNRENLENEILNNILNKRIIFWEEKVSNENVNKKSLIFYFLTGVSILLGVILVLKFVIQNKLYRKSN</sequence>
<evidence type="ECO:0000313" key="3">
    <source>
        <dbReference type="Proteomes" id="UP001210231"/>
    </source>
</evidence>
<accession>A0ABT4UP01</accession>
<organism evidence="2 3">
    <name type="scientific">Polluticaenibacter yanchengensis</name>
    <dbReference type="NCBI Taxonomy" id="3014562"/>
    <lineage>
        <taxon>Bacteria</taxon>
        <taxon>Pseudomonadati</taxon>
        <taxon>Bacteroidota</taxon>
        <taxon>Chitinophagia</taxon>
        <taxon>Chitinophagales</taxon>
        <taxon>Chitinophagaceae</taxon>
        <taxon>Polluticaenibacter</taxon>
    </lineage>
</organism>
<evidence type="ECO:0008006" key="4">
    <source>
        <dbReference type="Google" id="ProtNLM"/>
    </source>
</evidence>
<dbReference type="EMBL" id="JAQGEF010000019">
    <property type="protein sequence ID" value="MDA3615950.1"/>
    <property type="molecule type" value="Genomic_DNA"/>
</dbReference>
<proteinExistence type="predicted"/>
<feature type="transmembrane region" description="Helical" evidence="1">
    <location>
        <begin position="186"/>
        <end position="208"/>
    </location>
</feature>
<comment type="caution">
    <text evidence="2">The sequence shown here is derived from an EMBL/GenBank/DDBJ whole genome shotgun (WGS) entry which is preliminary data.</text>
</comment>
<evidence type="ECO:0000313" key="2">
    <source>
        <dbReference type="EMBL" id="MDA3615950.1"/>
    </source>
</evidence>
<keyword evidence="1" id="KW-0812">Transmembrane</keyword>
<dbReference type="RefSeq" id="WP_407032278.1">
    <property type="nucleotide sequence ID" value="NZ_JAQGEF010000019.1"/>
</dbReference>
<reference evidence="2 3" key="1">
    <citation type="submission" date="2022-12" db="EMBL/GenBank/DDBJ databases">
        <title>Chitinophagaceae gen. sp. nov., a new member of the family Chitinophagaceae, isolated from soil in a chemical factory.</title>
        <authorList>
            <person name="Ke Z."/>
        </authorList>
    </citation>
    <scope>NUCLEOTIDE SEQUENCE [LARGE SCALE GENOMIC DNA]</scope>
    <source>
        <strain evidence="2 3">LY-5</strain>
    </source>
</reference>